<dbReference type="AlphaFoldDB" id="A0A0V0SAQ9"/>
<gene>
    <name evidence="1" type="ORF">T07_2182</name>
</gene>
<accession>A0A0V0SAQ9</accession>
<dbReference type="EMBL" id="JYDL01000021">
    <property type="protein sequence ID" value="KRX23804.1"/>
    <property type="molecule type" value="Genomic_DNA"/>
</dbReference>
<organism evidence="1 2">
    <name type="scientific">Trichinella nelsoni</name>
    <dbReference type="NCBI Taxonomy" id="6336"/>
    <lineage>
        <taxon>Eukaryota</taxon>
        <taxon>Metazoa</taxon>
        <taxon>Ecdysozoa</taxon>
        <taxon>Nematoda</taxon>
        <taxon>Enoplea</taxon>
        <taxon>Dorylaimia</taxon>
        <taxon>Trichinellida</taxon>
        <taxon>Trichinellidae</taxon>
        <taxon>Trichinella</taxon>
    </lineage>
</organism>
<name>A0A0V0SAQ9_9BILA</name>
<evidence type="ECO:0000313" key="2">
    <source>
        <dbReference type="Proteomes" id="UP000054630"/>
    </source>
</evidence>
<protein>
    <submittedName>
        <fullName evidence="1">Uncharacterized protein</fullName>
    </submittedName>
</protein>
<comment type="caution">
    <text evidence="1">The sequence shown here is derived from an EMBL/GenBank/DDBJ whole genome shotgun (WGS) entry which is preliminary data.</text>
</comment>
<dbReference type="Proteomes" id="UP000054630">
    <property type="component" value="Unassembled WGS sequence"/>
</dbReference>
<sequence length="87" mass="10054">MATNLLERVQFSYHLAIFELVIAVYQRKVVKQYDSNLPLTCLNYAVDEQPSVMSTSWKKVEPNAILSLATPTLENRHFRLLISPQFL</sequence>
<proteinExistence type="predicted"/>
<evidence type="ECO:0000313" key="1">
    <source>
        <dbReference type="EMBL" id="KRX23804.1"/>
    </source>
</evidence>
<keyword evidence="2" id="KW-1185">Reference proteome</keyword>
<reference evidence="1 2" key="1">
    <citation type="submission" date="2015-01" db="EMBL/GenBank/DDBJ databases">
        <title>Evolution of Trichinella species and genotypes.</title>
        <authorList>
            <person name="Korhonen P.K."/>
            <person name="Edoardo P."/>
            <person name="Giuseppe L.R."/>
            <person name="Gasser R.B."/>
        </authorList>
    </citation>
    <scope>NUCLEOTIDE SEQUENCE [LARGE SCALE GENOMIC DNA]</scope>
    <source>
        <strain evidence="1">ISS37</strain>
    </source>
</reference>